<reference evidence="3" key="1">
    <citation type="submission" date="2025-08" db="UniProtKB">
        <authorList>
            <consortium name="RefSeq"/>
        </authorList>
    </citation>
    <scope>IDENTIFICATION</scope>
</reference>
<protein>
    <submittedName>
        <fullName evidence="3">Uncharacterized protein si:dkey-87o1.2 isoform X1</fullName>
    </submittedName>
</protein>
<dbReference type="RefSeq" id="XP_034083893.1">
    <property type="nucleotide sequence ID" value="XM_034228002.1"/>
</dbReference>
<dbReference type="GeneID" id="117553897"/>
<dbReference type="Proteomes" id="UP000515161">
    <property type="component" value="Unplaced"/>
</dbReference>
<dbReference type="InParanoid" id="A0A6P8VAW3"/>
<organism evidence="2 3">
    <name type="scientific">Gymnodraco acuticeps</name>
    <name type="common">Antarctic dragonfish</name>
    <dbReference type="NCBI Taxonomy" id="8218"/>
    <lineage>
        <taxon>Eukaryota</taxon>
        <taxon>Metazoa</taxon>
        <taxon>Chordata</taxon>
        <taxon>Craniata</taxon>
        <taxon>Vertebrata</taxon>
        <taxon>Euteleostomi</taxon>
        <taxon>Actinopterygii</taxon>
        <taxon>Neopterygii</taxon>
        <taxon>Teleostei</taxon>
        <taxon>Neoteleostei</taxon>
        <taxon>Acanthomorphata</taxon>
        <taxon>Eupercaria</taxon>
        <taxon>Perciformes</taxon>
        <taxon>Notothenioidei</taxon>
        <taxon>Bathydraconidae</taxon>
        <taxon>Gymnodraco</taxon>
    </lineage>
</organism>
<sequence>MKIAHVFLLLTVGVMSVVIFQAGHQEIKLINFRARIVDSEAERVREEHAIGVLKTEIEQRKKTVIQMNTSILNIRKKKQDIEQLTKDFTQRVQSCNSEKVGAENKKTETEAAIEGLKAGHEEAKLKAAAEIQALKQQILERDIAICVFADTTKDEARSLCGMPQAVQLS</sequence>
<feature type="chain" id="PRO_5028021705" evidence="1">
    <location>
        <begin position="17"/>
        <end position="169"/>
    </location>
</feature>
<feature type="signal peptide" evidence="1">
    <location>
        <begin position="1"/>
        <end position="16"/>
    </location>
</feature>
<evidence type="ECO:0000313" key="3">
    <source>
        <dbReference type="RefSeq" id="XP_034083893.1"/>
    </source>
</evidence>
<dbReference type="OrthoDB" id="8960309at2759"/>
<evidence type="ECO:0000313" key="2">
    <source>
        <dbReference type="Proteomes" id="UP000515161"/>
    </source>
</evidence>
<evidence type="ECO:0000256" key="1">
    <source>
        <dbReference type="SAM" id="SignalP"/>
    </source>
</evidence>
<dbReference type="AlphaFoldDB" id="A0A6P8VAW3"/>
<gene>
    <name evidence="3" type="primary">si:dkey-87o1.2</name>
</gene>
<keyword evidence="1" id="KW-0732">Signal</keyword>
<dbReference type="FunCoup" id="A0A6P8VAW3">
    <property type="interactions" value="61"/>
</dbReference>
<dbReference type="KEGG" id="gacu:117553897"/>
<keyword evidence="2" id="KW-1185">Reference proteome</keyword>
<proteinExistence type="predicted"/>
<name>A0A6P8VAW3_GYMAC</name>
<accession>A0A6P8VAW3</accession>